<accession>A0ABT4AIV6</accession>
<dbReference type="EMBL" id="JAPNKA010000001">
    <property type="protein sequence ID" value="MCY1081565.1"/>
    <property type="molecule type" value="Genomic_DNA"/>
</dbReference>
<dbReference type="RefSeq" id="WP_267540158.1">
    <property type="nucleotide sequence ID" value="NZ_JAPNKA010000001.1"/>
</dbReference>
<dbReference type="InterPro" id="IPR016181">
    <property type="entry name" value="Acyl_CoA_acyltransferase"/>
</dbReference>
<dbReference type="CDD" id="cd04301">
    <property type="entry name" value="NAT_SF"/>
    <property type="match status" value="1"/>
</dbReference>
<feature type="domain" description="N-acetyltransferase" evidence="1">
    <location>
        <begin position="164"/>
        <end position="306"/>
    </location>
</feature>
<reference evidence="2 3" key="1">
    <citation type="submission" date="2022-11" db="EMBL/GenBank/DDBJ databases">
        <title>Minimal conservation of predation-associated metabolite biosynthetic gene clusters underscores biosynthetic potential of Myxococcota including descriptions for ten novel species: Archangium lansinium sp. nov., Myxococcus landrumus sp. nov., Nannocystis bai.</title>
        <authorList>
            <person name="Ahearne A."/>
            <person name="Stevens C."/>
            <person name="Phillips K."/>
        </authorList>
    </citation>
    <scope>NUCLEOTIDE SEQUENCE [LARGE SCALE GENOMIC DNA]</scope>
    <source>
        <strain evidence="2 3">MIWBW</strain>
    </source>
</reference>
<dbReference type="SUPFAM" id="SSF55729">
    <property type="entry name" value="Acyl-CoA N-acyltransferases (Nat)"/>
    <property type="match status" value="1"/>
</dbReference>
<protein>
    <submittedName>
        <fullName evidence="2">GNAT family N-acetyltransferase</fullName>
    </submittedName>
</protein>
<dbReference type="PANTHER" id="PTHR43072">
    <property type="entry name" value="N-ACETYLTRANSFERASE"/>
    <property type="match status" value="1"/>
</dbReference>
<proteinExistence type="predicted"/>
<dbReference type="InterPro" id="IPR000182">
    <property type="entry name" value="GNAT_dom"/>
</dbReference>
<sequence length="306" mass="33275">MTLPALTSRGYTGEADLSRMHALVREAWRQHGPRVECTVGDLDWRLYRRATVDASANIRLWEASGLLVGFAWFLPNGDLDILVHPREHCVAVVAEMVAWGEARLRMSGNGEQPGRPLHAWALASNEPLSRALRAAGLHPTSACYLHLFRELDTPLEVPSLPRGFHVRAVAGLSEAAARAAVHRAAFGSERVSTEVYAHLMCSARHYRPELDVVAVAPEGALAAMALGWLDPDNLVGELEPVGTAPAYRRLGLARAVSQEALRCLQVAGARSAVIYALPDNAASVELYASLGFRELDRNIGFVRSPP</sequence>
<dbReference type="Gene3D" id="3.40.630.30">
    <property type="match status" value="1"/>
</dbReference>
<comment type="caution">
    <text evidence="2">The sequence shown here is derived from an EMBL/GenBank/DDBJ whole genome shotgun (WGS) entry which is preliminary data.</text>
</comment>
<gene>
    <name evidence="2" type="ORF">OV287_44650</name>
</gene>
<evidence type="ECO:0000259" key="1">
    <source>
        <dbReference type="PROSITE" id="PS51186"/>
    </source>
</evidence>
<dbReference type="PROSITE" id="PS51186">
    <property type="entry name" value="GNAT"/>
    <property type="match status" value="1"/>
</dbReference>
<evidence type="ECO:0000313" key="3">
    <source>
        <dbReference type="Proteomes" id="UP001207654"/>
    </source>
</evidence>
<dbReference type="Proteomes" id="UP001207654">
    <property type="component" value="Unassembled WGS sequence"/>
</dbReference>
<name>A0ABT4AIV6_9BACT</name>
<evidence type="ECO:0000313" key="2">
    <source>
        <dbReference type="EMBL" id="MCY1081565.1"/>
    </source>
</evidence>
<dbReference type="Pfam" id="PF00583">
    <property type="entry name" value="Acetyltransf_1"/>
    <property type="match status" value="1"/>
</dbReference>
<keyword evidence="3" id="KW-1185">Reference proteome</keyword>
<organism evidence="2 3">
    <name type="scientific">Archangium lansingense</name>
    <dbReference type="NCBI Taxonomy" id="2995310"/>
    <lineage>
        <taxon>Bacteria</taxon>
        <taxon>Pseudomonadati</taxon>
        <taxon>Myxococcota</taxon>
        <taxon>Myxococcia</taxon>
        <taxon>Myxococcales</taxon>
        <taxon>Cystobacterineae</taxon>
        <taxon>Archangiaceae</taxon>
        <taxon>Archangium</taxon>
    </lineage>
</organism>